<dbReference type="InterPro" id="IPR052184">
    <property type="entry name" value="SDR_enzymes"/>
</dbReference>
<reference evidence="1" key="1">
    <citation type="submission" date="2023-03" db="EMBL/GenBank/DDBJ databases">
        <title>Massive genome expansion in bonnet fungi (Mycena s.s.) driven by repeated elements and novel gene families across ecological guilds.</title>
        <authorList>
            <consortium name="Lawrence Berkeley National Laboratory"/>
            <person name="Harder C.B."/>
            <person name="Miyauchi S."/>
            <person name="Viragh M."/>
            <person name="Kuo A."/>
            <person name="Thoen E."/>
            <person name="Andreopoulos B."/>
            <person name="Lu D."/>
            <person name="Skrede I."/>
            <person name="Drula E."/>
            <person name="Henrissat B."/>
            <person name="Morin E."/>
            <person name="Kohler A."/>
            <person name="Barry K."/>
            <person name="LaButti K."/>
            <person name="Morin E."/>
            <person name="Salamov A."/>
            <person name="Lipzen A."/>
            <person name="Mereny Z."/>
            <person name="Hegedus B."/>
            <person name="Baldrian P."/>
            <person name="Stursova M."/>
            <person name="Weitz H."/>
            <person name="Taylor A."/>
            <person name="Grigoriev I.V."/>
            <person name="Nagy L.G."/>
            <person name="Martin F."/>
            <person name="Kauserud H."/>
        </authorList>
    </citation>
    <scope>NUCLEOTIDE SEQUENCE</scope>
    <source>
        <strain evidence="1">CBHHK067</strain>
    </source>
</reference>
<evidence type="ECO:0000313" key="1">
    <source>
        <dbReference type="EMBL" id="KAJ7664941.1"/>
    </source>
</evidence>
<comment type="caution">
    <text evidence="1">The sequence shown here is derived from an EMBL/GenBank/DDBJ whole genome shotgun (WGS) entry which is preliminary data.</text>
</comment>
<dbReference type="InterPro" id="IPR036291">
    <property type="entry name" value="NAD(P)-bd_dom_sf"/>
</dbReference>
<keyword evidence="2" id="KW-1185">Reference proteome</keyword>
<accession>A0AAD7G7R1</accession>
<dbReference type="PANTHER" id="PTHR45458">
    <property type="entry name" value="SHORT-CHAIN DEHYDROGENASE/REDUCTASE SDR"/>
    <property type="match status" value="1"/>
</dbReference>
<dbReference type="CDD" id="cd05325">
    <property type="entry name" value="carb_red_sniffer_like_SDR_c"/>
    <property type="match status" value="1"/>
</dbReference>
<organism evidence="1 2">
    <name type="scientific">Mycena rosella</name>
    <name type="common">Pink bonnet</name>
    <name type="synonym">Agaricus rosellus</name>
    <dbReference type="NCBI Taxonomy" id="1033263"/>
    <lineage>
        <taxon>Eukaryota</taxon>
        <taxon>Fungi</taxon>
        <taxon>Dikarya</taxon>
        <taxon>Basidiomycota</taxon>
        <taxon>Agaricomycotina</taxon>
        <taxon>Agaricomycetes</taxon>
        <taxon>Agaricomycetidae</taxon>
        <taxon>Agaricales</taxon>
        <taxon>Marasmiineae</taxon>
        <taxon>Mycenaceae</taxon>
        <taxon>Mycena</taxon>
    </lineage>
</organism>
<dbReference type="Proteomes" id="UP001221757">
    <property type="component" value="Unassembled WGS sequence"/>
</dbReference>
<evidence type="ECO:0008006" key="3">
    <source>
        <dbReference type="Google" id="ProtNLM"/>
    </source>
</evidence>
<proteinExistence type="predicted"/>
<dbReference type="PRINTS" id="PR00081">
    <property type="entry name" value="GDHRDH"/>
</dbReference>
<dbReference type="AlphaFoldDB" id="A0AAD7G7R1"/>
<name>A0AAD7G7R1_MYCRO</name>
<evidence type="ECO:0000313" key="2">
    <source>
        <dbReference type="Proteomes" id="UP001221757"/>
    </source>
</evidence>
<dbReference type="Gene3D" id="3.40.50.720">
    <property type="entry name" value="NAD(P)-binding Rossmann-like Domain"/>
    <property type="match status" value="1"/>
</dbReference>
<dbReference type="GO" id="GO:0016616">
    <property type="term" value="F:oxidoreductase activity, acting on the CH-OH group of donors, NAD or NADP as acceptor"/>
    <property type="evidence" value="ECO:0007669"/>
    <property type="project" value="TreeGrafter"/>
</dbReference>
<protein>
    <recommendedName>
        <fullName evidence="3">NAD(P)-binding protein</fullName>
    </recommendedName>
</protein>
<dbReference type="EMBL" id="JARKIE010000218">
    <property type="protein sequence ID" value="KAJ7664941.1"/>
    <property type="molecule type" value="Genomic_DNA"/>
</dbReference>
<gene>
    <name evidence="1" type="ORF">B0H17DRAFT_1091270</name>
</gene>
<dbReference type="Pfam" id="PF00106">
    <property type="entry name" value="adh_short"/>
    <property type="match status" value="1"/>
</dbReference>
<dbReference type="InterPro" id="IPR002347">
    <property type="entry name" value="SDR_fam"/>
</dbReference>
<dbReference type="PANTHER" id="PTHR45458:SF3">
    <property type="entry name" value="CHAIN DEHYDROGENASE (ATSC), PUTATIVE-RELATED"/>
    <property type="match status" value="1"/>
</dbReference>
<sequence length="262" mass="27879">MPSYVVTGAARGIGFEFIKQLSADNGNILFAIVRNKSTATKLAALPGNNITILEADVTDAKALNAAASEVSKATGGKLDYLINNAALMNHPGLTLDQFPSPEAVEKDLLDHFKVNAVGVVHTTNVFLSLLRNGSTKKVITLSTGLADAEFTVLAEAAGEPSYSISKAAVNMIVAKYAAQFKEEGFTFLALSPGLVNTSISAPTAEELEEHKMLGKAIAKVAPDFKGPITPEESVKMQLEVINRWTVEDTGAFVSHFGTKQWL</sequence>
<dbReference type="SUPFAM" id="SSF51735">
    <property type="entry name" value="NAD(P)-binding Rossmann-fold domains"/>
    <property type="match status" value="1"/>
</dbReference>